<dbReference type="Proteomes" id="UP001230649">
    <property type="component" value="Unassembled WGS sequence"/>
</dbReference>
<gene>
    <name evidence="1" type="ORF">QFC20_007171</name>
</gene>
<keyword evidence="2" id="KW-1185">Reference proteome</keyword>
<name>A0ACC2V2D0_9TREE</name>
<comment type="caution">
    <text evidence="1">The sequence shown here is derived from an EMBL/GenBank/DDBJ whole genome shotgun (WGS) entry which is preliminary data.</text>
</comment>
<proteinExistence type="predicted"/>
<organism evidence="1 2">
    <name type="scientific">Naganishia adeliensis</name>
    <dbReference type="NCBI Taxonomy" id="92952"/>
    <lineage>
        <taxon>Eukaryota</taxon>
        <taxon>Fungi</taxon>
        <taxon>Dikarya</taxon>
        <taxon>Basidiomycota</taxon>
        <taxon>Agaricomycotina</taxon>
        <taxon>Tremellomycetes</taxon>
        <taxon>Filobasidiales</taxon>
        <taxon>Filobasidiaceae</taxon>
        <taxon>Naganishia</taxon>
    </lineage>
</organism>
<protein>
    <submittedName>
        <fullName evidence="1">Uncharacterized protein</fullName>
    </submittedName>
</protein>
<reference evidence="1" key="1">
    <citation type="submission" date="2023-04" db="EMBL/GenBank/DDBJ databases">
        <title>Draft Genome sequencing of Naganishia species isolated from polar environments using Oxford Nanopore Technology.</title>
        <authorList>
            <person name="Leo P."/>
            <person name="Venkateswaran K."/>
        </authorList>
    </citation>
    <scope>NUCLEOTIDE SEQUENCE</scope>
    <source>
        <strain evidence="1">MNA-CCFEE 5262</strain>
    </source>
</reference>
<dbReference type="EMBL" id="JASBWS010000158">
    <property type="protein sequence ID" value="KAJ9093253.1"/>
    <property type="molecule type" value="Genomic_DNA"/>
</dbReference>
<evidence type="ECO:0000313" key="2">
    <source>
        <dbReference type="Proteomes" id="UP001230649"/>
    </source>
</evidence>
<evidence type="ECO:0000313" key="1">
    <source>
        <dbReference type="EMBL" id="KAJ9093253.1"/>
    </source>
</evidence>
<accession>A0ACC2V2D0</accession>
<sequence length="179" mass="20032">MFSFKSKKTTMPGCINLNSRERIVPVIVDKLPSFGTKKTADDQSLFTDALYGENLPIRDGQDKHVWSDSAMNDLVKDLISHCLEKGKLSEFEIRACYSPEHGETLIVSTQGSLSVGALLSYLENVAKEERLEILAQDMNALRVIDTTKVIVSRSITKNLYMARHEECLIISHPGFPVKC</sequence>